<sequence>MNRTHPQNVDEALRGSTKSLFTAMRGCYKDGSMCIPCTRRCLCISAISLLMVGIIVVIIVLVVTVGIPPSTTVNRLCITTSNLTGFLCDDRETCIPASQVCDQRRNCANGEDEQESLCSDLPNSLPGHLIFYCSKPKFWIYADKRCNGMNDCGDCSDETATWANCPPCGPQWWSCTMVVFHAYCACIPRRFCKDGIQHCSDWSDEYICRREAV</sequence>
<comment type="caution">
    <text evidence="1">The sequence shown here is derived from an EMBL/GenBank/DDBJ whole genome shotgun (WGS) entry which is preliminary data.</text>
</comment>
<reference evidence="1" key="1">
    <citation type="submission" date="2021-08" db="EMBL/GenBank/DDBJ databases">
        <title>The first chromosome-level gecko genome reveals the dynamic sex chromosomes of Neotropical dwarf geckos (Sphaerodactylidae: Sphaerodactylus).</title>
        <authorList>
            <person name="Pinto B.J."/>
            <person name="Keating S.E."/>
            <person name="Gamble T."/>
        </authorList>
    </citation>
    <scope>NUCLEOTIDE SEQUENCE</scope>
    <source>
        <strain evidence="1">TG3544</strain>
    </source>
</reference>
<keyword evidence="2" id="KW-1185">Reference proteome</keyword>
<evidence type="ECO:0000313" key="2">
    <source>
        <dbReference type="Proteomes" id="UP000827872"/>
    </source>
</evidence>
<protein>
    <submittedName>
        <fullName evidence="1">Uncharacterized protein</fullName>
    </submittedName>
</protein>
<dbReference type="Proteomes" id="UP000827872">
    <property type="component" value="Linkage Group LG05"/>
</dbReference>
<name>A0ACB8F400_9SAUR</name>
<dbReference type="EMBL" id="CM037618">
    <property type="protein sequence ID" value="KAH7999893.1"/>
    <property type="molecule type" value="Genomic_DNA"/>
</dbReference>
<evidence type="ECO:0000313" key="1">
    <source>
        <dbReference type="EMBL" id="KAH7999893.1"/>
    </source>
</evidence>
<organism evidence="1 2">
    <name type="scientific">Sphaerodactylus townsendi</name>
    <dbReference type="NCBI Taxonomy" id="933632"/>
    <lineage>
        <taxon>Eukaryota</taxon>
        <taxon>Metazoa</taxon>
        <taxon>Chordata</taxon>
        <taxon>Craniata</taxon>
        <taxon>Vertebrata</taxon>
        <taxon>Euteleostomi</taxon>
        <taxon>Lepidosauria</taxon>
        <taxon>Squamata</taxon>
        <taxon>Bifurcata</taxon>
        <taxon>Gekkota</taxon>
        <taxon>Sphaerodactylidae</taxon>
        <taxon>Sphaerodactylus</taxon>
    </lineage>
</organism>
<gene>
    <name evidence="1" type="ORF">K3G42_020231</name>
</gene>
<proteinExistence type="predicted"/>
<accession>A0ACB8F400</accession>